<accession>D0NJR0</accession>
<name>D0NJR0_PHYIT</name>
<protein>
    <submittedName>
        <fullName evidence="3">Uncharacterized protein</fullName>
    </submittedName>
</protein>
<reference evidence="4" key="1">
    <citation type="journal article" date="2009" name="Nature">
        <title>Genome sequence and analysis of the Irish potato famine pathogen Phytophthora infestans.</title>
        <authorList>
            <consortium name="The Broad Institute Genome Sequencing Platform"/>
            <person name="Haas B.J."/>
            <person name="Kamoun S."/>
            <person name="Zody M.C."/>
            <person name="Jiang R.H."/>
            <person name="Handsaker R.E."/>
            <person name="Cano L.M."/>
            <person name="Grabherr M."/>
            <person name="Kodira C.D."/>
            <person name="Raffaele S."/>
            <person name="Torto-Alalibo T."/>
            <person name="Bozkurt T.O."/>
            <person name="Ah-Fong A.M."/>
            <person name="Alvarado L."/>
            <person name="Anderson V.L."/>
            <person name="Armstrong M.R."/>
            <person name="Avrova A."/>
            <person name="Baxter L."/>
            <person name="Beynon J."/>
            <person name="Boevink P.C."/>
            <person name="Bollmann S.R."/>
            <person name="Bos J.I."/>
            <person name="Bulone V."/>
            <person name="Cai G."/>
            <person name="Cakir C."/>
            <person name="Carrington J.C."/>
            <person name="Chawner M."/>
            <person name="Conti L."/>
            <person name="Costanzo S."/>
            <person name="Ewan R."/>
            <person name="Fahlgren N."/>
            <person name="Fischbach M.A."/>
            <person name="Fugelstad J."/>
            <person name="Gilroy E.M."/>
            <person name="Gnerre S."/>
            <person name="Green P.J."/>
            <person name="Grenville-Briggs L.J."/>
            <person name="Griffith J."/>
            <person name="Grunwald N.J."/>
            <person name="Horn K."/>
            <person name="Horner N.R."/>
            <person name="Hu C.H."/>
            <person name="Huitema E."/>
            <person name="Jeong D.H."/>
            <person name="Jones A.M."/>
            <person name="Jones J.D."/>
            <person name="Jones R.W."/>
            <person name="Karlsson E.K."/>
            <person name="Kunjeti S.G."/>
            <person name="Lamour K."/>
            <person name="Liu Z."/>
            <person name="Ma L."/>
            <person name="Maclean D."/>
            <person name="Chibucos M.C."/>
            <person name="McDonald H."/>
            <person name="McWalters J."/>
            <person name="Meijer H.J."/>
            <person name="Morgan W."/>
            <person name="Morris P.F."/>
            <person name="Munro C.A."/>
            <person name="O'Neill K."/>
            <person name="Ospina-Giraldo M."/>
            <person name="Pinzon A."/>
            <person name="Pritchard L."/>
            <person name="Ramsahoye B."/>
            <person name="Ren Q."/>
            <person name="Restrepo S."/>
            <person name="Roy S."/>
            <person name="Sadanandom A."/>
            <person name="Savidor A."/>
            <person name="Schornack S."/>
            <person name="Schwartz D.C."/>
            <person name="Schumann U.D."/>
            <person name="Schwessinger B."/>
            <person name="Seyer L."/>
            <person name="Sharpe T."/>
            <person name="Silvar C."/>
            <person name="Song J."/>
            <person name="Studholme D.J."/>
            <person name="Sykes S."/>
            <person name="Thines M."/>
            <person name="van de Vondervoort P.J."/>
            <person name="Phuntumart V."/>
            <person name="Wawra S."/>
            <person name="Weide R."/>
            <person name="Win J."/>
            <person name="Young C."/>
            <person name="Zhou S."/>
            <person name="Fry W."/>
            <person name="Meyers B.C."/>
            <person name="van West P."/>
            <person name="Ristaino J."/>
            <person name="Govers F."/>
            <person name="Birch P.R."/>
            <person name="Whisson S.C."/>
            <person name="Judelson H.S."/>
            <person name="Nusbaum C."/>
        </authorList>
    </citation>
    <scope>NUCLEOTIDE SEQUENCE [LARGE SCALE GENOMIC DNA]</scope>
    <source>
        <strain evidence="4">T30-4</strain>
    </source>
</reference>
<dbReference type="KEGG" id="pif:PITG_13161"/>
<dbReference type="GeneID" id="9472978"/>
<dbReference type="AlphaFoldDB" id="D0NJR0"/>
<proteinExistence type="predicted"/>
<dbReference type="EMBL" id="DS028142">
    <property type="protein sequence ID" value="EEY59996.1"/>
    <property type="molecule type" value="Genomic_DNA"/>
</dbReference>
<organism evidence="3 4">
    <name type="scientific">Phytophthora infestans (strain T30-4)</name>
    <name type="common">Potato late blight agent</name>
    <dbReference type="NCBI Taxonomy" id="403677"/>
    <lineage>
        <taxon>Eukaryota</taxon>
        <taxon>Sar</taxon>
        <taxon>Stramenopiles</taxon>
        <taxon>Oomycota</taxon>
        <taxon>Peronosporomycetes</taxon>
        <taxon>Peronosporales</taxon>
        <taxon>Peronosporaceae</taxon>
        <taxon>Phytophthora</taxon>
    </lineage>
</organism>
<evidence type="ECO:0000256" key="1">
    <source>
        <dbReference type="SAM" id="MobiDB-lite"/>
    </source>
</evidence>
<keyword evidence="2" id="KW-0812">Transmembrane</keyword>
<evidence type="ECO:0000256" key="2">
    <source>
        <dbReference type="SAM" id="Phobius"/>
    </source>
</evidence>
<feature type="region of interest" description="Disordered" evidence="1">
    <location>
        <begin position="222"/>
        <end position="252"/>
    </location>
</feature>
<keyword evidence="2" id="KW-0472">Membrane</keyword>
<feature type="region of interest" description="Disordered" evidence="1">
    <location>
        <begin position="87"/>
        <end position="123"/>
    </location>
</feature>
<feature type="compositionally biased region" description="Acidic residues" evidence="1">
    <location>
        <begin position="299"/>
        <end position="309"/>
    </location>
</feature>
<dbReference type="OrthoDB" id="129280at2759"/>
<dbReference type="HOGENOM" id="CLU_053434_0_0_1"/>
<feature type="region of interest" description="Disordered" evidence="1">
    <location>
        <begin position="288"/>
        <end position="309"/>
    </location>
</feature>
<dbReference type="OMA" id="RRCRYEA"/>
<sequence length="309" mass="33990">MLAISLSSSTGTVEAAAVDTVGTFISNGSKNYAESNPTETATDTNTSESVAMSTPVLVGVIATAVIAFVAIVALVIRSRRFFRSSRVSRSSETNSSSMDTAASMTSYAQTVTPSELSSAGPIPFDQKQDEWRDLSETCWSIDPGSDGETESERFMMPTASRPDVYTEVRVLNCGRLSTLSDRTVEFENETAEKSKDVDSFDDSSRRRDLIMSALDDLSPRRERGISQFDDSSPRRIRGPCTPDSRQKANSVAETDTNKFNWSYFSADSNNIYYDETNQDSSSIFFYDSDSDCSSRNSSDSDESLLEEEF</sequence>
<dbReference type="eggNOG" id="ENOG502R6UR">
    <property type="taxonomic scope" value="Eukaryota"/>
</dbReference>
<feature type="compositionally biased region" description="Low complexity" evidence="1">
    <location>
        <begin position="87"/>
        <end position="106"/>
    </location>
</feature>
<keyword evidence="4" id="KW-1185">Reference proteome</keyword>
<dbReference type="Proteomes" id="UP000006643">
    <property type="component" value="Unassembled WGS sequence"/>
</dbReference>
<feature type="compositionally biased region" description="Low complexity" evidence="1">
    <location>
        <begin position="288"/>
        <end position="297"/>
    </location>
</feature>
<dbReference type="VEuPathDB" id="FungiDB:PITG_13161"/>
<gene>
    <name evidence="3" type="ORF">PITG_13161</name>
</gene>
<feature type="transmembrane region" description="Helical" evidence="2">
    <location>
        <begin position="56"/>
        <end position="76"/>
    </location>
</feature>
<feature type="compositionally biased region" description="Polar residues" evidence="1">
    <location>
        <begin position="107"/>
        <end position="117"/>
    </location>
</feature>
<evidence type="ECO:0000313" key="4">
    <source>
        <dbReference type="Proteomes" id="UP000006643"/>
    </source>
</evidence>
<feature type="region of interest" description="Disordered" evidence="1">
    <location>
        <begin position="29"/>
        <end position="49"/>
    </location>
</feature>
<keyword evidence="2" id="KW-1133">Transmembrane helix</keyword>
<dbReference type="RefSeq" id="XP_002900681.1">
    <property type="nucleotide sequence ID" value="XM_002900635.1"/>
</dbReference>
<evidence type="ECO:0000313" key="3">
    <source>
        <dbReference type="EMBL" id="EEY59996.1"/>
    </source>
</evidence>
<dbReference type="InParanoid" id="D0NJR0"/>